<keyword evidence="2" id="KW-1185">Reference proteome</keyword>
<gene>
    <name evidence="1" type="ORF">ARHIZOSPH14_14720</name>
</gene>
<dbReference type="RefSeq" id="WP_281883594.1">
    <property type="nucleotide sequence ID" value="NZ_BSDP01000001.1"/>
</dbReference>
<sequence>MNTQILTAHPPRRSLHSPQDAAERIARSIGIALLAWSRRREHRRSIDRDAHRLAFRNAREREQRELRAQSAAISSRPLL</sequence>
<comment type="caution">
    <text evidence="1">The sequence shown here is derived from an EMBL/GenBank/DDBJ whole genome shotgun (WGS) entry which is preliminary data.</text>
</comment>
<dbReference type="AlphaFoldDB" id="A0A9W6CX15"/>
<name>A0A9W6CX15_9MICO</name>
<protein>
    <submittedName>
        <fullName evidence="1">Uncharacterized protein</fullName>
    </submittedName>
</protein>
<proteinExistence type="predicted"/>
<evidence type="ECO:0000313" key="1">
    <source>
        <dbReference type="EMBL" id="GLI27230.1"/>
    </source>
</evidence>
<accession>A0A9W6CX15</accession>
<dbReference type="Proteomes" id="UP001144396">
    <property type="component" value="Unassembled WGS sequence"/>
</dbReference>
<reference evidence="1" key="1">
    <citation type="submission" date="2022-12" db="EMBL/GenBank/DDBJ databases">
        <title>Reference genome sequencing for broad-spectrum identification of bacterial and archaeal isolates by mass spectrometry.</title>
        <authorList>
            <person name="Sekiguchi Y."/>
            <person name="Tourlousse D.M."/>
        </authorList>
    </citation>
    <scope>NUCLEOTIDE SEQUENCE</scope>
    <source>
        <strain evidence="1">14</strain>
    </source>
</reference>
<dbReference type="EMBL" id="BSDP01000001">
    <property type="protein sequence ID" value="GLI27230.1"/>
    <property type="molecule type" value="Genomic_DNA"/>
</dbReference>
<evidence type="ECO:0000313" key="2">
    <source>
        <dbReference type="Proteomes" id="UP001144396"/>
    </source>
</evidence>
<organism evidence="1 2">
    <name type="scientific">Agromyces rhizosphaerae</name>
    <dbReference type="NCBI Taxonomy" id="88374"/>
    <lineage>
        <taxon>Bacteria</taxon>
        <taxon>Bacillati</taxon>
        <taxon>Actinomycetota</taxon>
        <taxon>Actinomycetes</taxon>
        <taxon>Micrococcales</taxon>
        <taxon>Microbacteriaceae</taxon>
        <taxon>Agromyces</taxon>
    </lineage>
</organism>